<evidence type="ECO:0000259" key="2">
    <source>
        <dbReference type="Pfam" id="PF02517"/>
    </source>
</evidence>
<feature type="transmembrane region" description="Helical" evidence="1">
    <location>
        <begin position="36"/>
        <end position="59"/>
    </location>
</feature>
<organism evidence="3 4">
    <name type="scientific">Rubricoccus marinus</name>
    <dbReference type="NCBI Taxonomy" id="716817"/>
    <lineage>
        <taxon>Bacteria</taxon>
        <taxon>Pseudomonadati</taxon>
        <taxon>Rhodothermota</taxon>
        <taxon>Rhodothermia</taxon>
        <taxon>Rhodothermales</taxon>
        <taxon>Rubricoccaceae</taxon>
        <taxon>Rubricoccus</taxon>
    </lineage>
</organism>
<dbReference type="Proteomes" id="UP000216446">
    <property type="component" value="Unassembled WGS sequence"/>
</dbReference>
<dbReference type="Pfam" id="PF02517">
    <property type="entry name" value="Rce1-like"/>
    <property type="match status" value="1"/>
</dbReference>
<evidence type="ECO:0000313" key="3">
    <source>
        <dbReference type="EMBL" id="OZC04778.1"/>
    </source>
</evidence>
<evidence type="ECO:0000313" key="4">
    <source>
        <dbReference type="Proteomes" id="UP000216446"/>
    </source>
</evidence>
<keyword evidence="1" id="KW-0472">Membrane</keyword>
<dbReference type="InParanoid" id="A0A259U4N5"/>
<sequence>MDRLAAPSGGPASGAGSPAPQSGLAGYAHATRTATYGFLAAIPLLILYEIGILLTNTGAGEVRVGADVWLKQLLRAMGVQGGVLLAAIVIIVGGVVFWMERERRPRLVPRYFGGILVESTVYAVVLAFIVSALVGVVFNAALWPAEPLALAQMAQLSLPLQLSLSIGAGLYEELVFRVILVGGMFLGFRKVMADQRKAYLLAAVIGALVFSAVHYMGPLGDPFQLPSFTYRFVFGLALNGVFLFRGFAVAAWTHAIYDVLVVTGAL</sequence>
<keyword evidence="1" id="KW-1133">Transmembrane helix</keyword>
<evidence type="ECO:0000256" key="1">
    <source>
        <dbReference type="SAM" id="Phobius"/>
    </source>
</evidence>
<feature type="transmembrane region" description="Helical" evidence="1">
    <location>
        <begin position="79"/>
        <end position="99"/>
    </location>
</feature>
<feature type="transmembrane region" description="Helical" evidence="1">
    <location>
        <begin position="162"/>
        <end position="186"/>
    </location>
</feature>
<dbReference type="AlphaFoldDB" id="A0A259U4N5"/>
<dbReference type="GO" id="GO:0004175">
    <property type="term" value="F:endopeptidase activity"/>
    <property type="evidence" value="ECO:0007669"/>
    <property type="project" value="UniProtKB-ARBA"/>
</dbReference>
<name>A0A259U4N5_9BACT</name>
<feature type="domain" description="CAAX prenyl protease 2/Lysostaphin resistance protein A-like" evidence="2">
    <location>
        <begin position="157"/>
        <end position="259"/>
    </location>
</feature>
<feature type="transmembrane region" description="Helical" evidence="1">
    <location>
        <begin position="228"/>
        <end position="248"/>
    </location>
</feature>
<protein>
    <recommendedName>
        <fullName evidence="2">CAAX prenyl protease 2/Lysostaphin resistance protein A-like domain-containing protein</fullName>
    </recommendedName>
</protein>
<gene>
    <name evidence="3" type="ORF">BSZ36_15995</name>
</gene>
<dbReference type="GO" id="GO:0080120">
    <property type="term" value="P:CAAX-box protein maturation"/>
    <property type="evidence" value="ECO:0007669"/>
    <property type="project" value="UniProtKB-ARBA"/>
</dbReference>
<feature type="transmembrane region" description="Helical" evidence="1">
    <location>
        <begin position="198"/>
        <end position="216"/>
    </location>
</feature>
<dbReference type="EMBL" id="MQWB01000001">
    <property type="protein sequence ID" value="OZC04778.1"/>
    <property type="molecule type" value="Genomic_DNA"/>
</dbReference>
<feature type="transmembrane region" description="Helical" evidence="1">
    <location>
        <begin position="120"/>
        <end position="142"/>
    </location>
</feature>
<reference evidence="3 4" key="1">
    <citation type="submission" date="2016-11" db="EMBL/GenBank/DDBJ databases">
        <title>Study of marine rhodopsin-containing bacteria.</title>
        <authorList>
            <person name="Yoshizawa S."/>
            <person name="Kumagai Y."/>
            <person name="Kogure K."/>
        </authorList>
    </citation>
    <scope>NUCLEOTIDE SEQUENCE [LARGE SCALE GENOMIC DNA]</scope>
    <source>
        <strain evidence="3 4">SG-29</strain>
    </source>
</reference>
<dbReference type="InterPro" id="IPR003675">
    <property type="entry name" value="Rce1/LyrA-like_dom"/>
</dbReference>
<keyword evidence="4" id="KW-1185">Reference proteome</keyword>
<proteinExistence type="predicted"/>
<accession>A0A259U4N5</accession>
<keyword evidence="1" id="KW-0812">Transmembrane</keyword>
<comment type="caution">
    <text evidence="3">The sequence shown here is derived from an EMBL/GenBank/DDBJ whole genome shotgun (WGS) entry which is preliminary data.</text>
</comment>